<dbReference type="CDD" id="cd01127">
    <property type="entry name" value="TrwB_TraG_TraD_VirD4"/>
    <property type="match status" value="1"/>
</dbReference>
<feature type="binding site" evidence="15">
    <location>
        <begin position="441"/>
        <end position="448"/>
    </location>
    <ligand>
        <name>ATP</name>
        <dbReference type="ChEBI" id="CHEBI:30616"/>
    </ligand>
</feature>
<dbReference type="STRING" id="632292.Calhy_1750"/>
<evidence type="ECO:0000259" key="18">
    <source>
        <dbReference type="PROSITE" id="PS50901"/>
    </source>
</evidence>
<protein>
    <submittedName>
        <fullName evidence="19">Cell division protein FtsK/SpoIIIE</fullName>
    </submittedName>
</protein>
<keyword evidence="7" id="KW-0159">Chromosome partition</keyword>
<evidence type="ECO:0000313" key="20">
    <source>
        <dbReference type="Proteomes" id="UP000006890"/>
    </source>
</evidence>
<sequence>MMKTPANRYFGGFIFLEKGYNILRKISTEEVKGFMRAKAVSKKKRYKIKKEVFDRLNAEVYGTFLFFVFLFLVFSVSTDKVGIVGDFVKKTLLGCFGVGVFLILAFMLYVSLDSILRRPRVFDKRDIIVFTYILLIFMIFTTFIQANIKTSGSFIKVLKDAYFDGLNFKGFGVFGSAITYPFVSLFGFTGTLIICFSTLIIMSMIVFSFSIRDFLKQRKLKNNQQNEKRVEETEEDIKIKSNGFYNFNLDADIEEEKKSEEVIVNIPKKSKESNKVVAKKQTLQSSSQYLYPPIDYLKEQNDNLQVSRKDINENIRKLEETLKNFGIEAQVTEVSVGPTITRYELQPGQGVKVSRIVNLSDDIALALAAPSVRIEAPIPNKSAIGIEIPNKEPKPVYIRELIESPDFYTLQYKIPFAIGKDVAGSPVIADITKMPHLLIAGATGSGKSVCINSLIISILYRCMPDEVKLILIDPKVVELSLYNGIPHLLIPVVTDAKKAANALAWAVGEMTNRYKLFAQAGVRDVVGYNKWCEENGQEKLPYIVIIIDELADLMMVSPAEVEDSICRLAQMARAAGMHLVVATQRPSVDVITGLIKANIPSRIAFAVSSQVDSRTILDQAGAEKLLGRGDMLYLPIGLAKPLRVQGAYVSESEVEKIVEFLKQNFNNEYNQEVIEEINSKVLDVKDDKADELLIKAIQLVVEAQNVSTSFLQRKLRIGYSRAARLIDQMEERGIISKMDSTGKRQVLITKEQFDEMLMNME</sequence>
<dbReference type="SMART" id="SM00843">
    <property type="entry name" value="Ftsk_gamma"/>
    <property type="match status" value="1"/>
</dbReference>
<dbReference type="InterPro" id="IPR036388">
    <property type="entry name" value="WH-like_DNA-bd_sf"/>
</dbReference>
<evidence type="ECO:0000256" key="1">
    <source>
        <dbReference type="ARBA" id="ARBA00004651"/>
    </source>
</evidence>
<organism evidence="19 20">
    <name type="scientific">Caldicellulosiruptor hydrothermalis (strain DSM 18901 / VKM B-2411 / 108)</name>
    <dbReference type="NCBI Taxonomy" id="632292"/>
    <lineage>
        <taxon>Bacteria</taxon>
        <taxon>Bacillati</taxon>
        <taxon>Bacillota</taxon>
        <taxon>Bacillota incertae sedis</taxon>
        <taxon>Caldicellulosiruptorales</taxon>
        <taxon>Caldicellulosiruptoraceae</taxon>
        <taxon>Caldicellulosiruptor</taxon>
    </lineage>
</organism>
<dbReference type="InterPro" id="IPR018541">
    <property type="entry name" value="Ftsk_gamma"/>
</dbReference>
<dbReference type="SUPFAM" id="SSF46785">
    <property type="entry name" value="Winged helix' DNA-binding domain"/>
    <property type="match status" value="1"/>
</dbReference>
<keyword evidence="11 17" id="KW-0472">Membrane</keyword>
<dbReference type="Pfam" id="PF13491">
    <property type="entry name" value="FtsK_4TM"/>
    <property type="match status" value="1"/>
</dbReference>
<keyword evidence="16" id="KW-0175">Coiled coil</keyword>
<dbReference type="InterPro" id="IPR003593">
    <property type="entry name" value="AAA+_ATPase"/>
</dbReference>
<evidence type="ECO:0000256" key="10">
    <source>
        <dbReference type="ARBA" id="ARBA00023125"/>
    </source>
</evidence>
<evidence type="ECO:0000256" key="2">
    <source>
        <dbReference type="ARBA" id="ARBA00006474"/>
    </source>
</evidence>
<dbReference type="GO" id="GO:0051301">
    <property type="term" value="P:cell division"/>
    <property type="evidence" value="ECO:0007669"/>
    <property type="project" value="UniProtKB-KW"/>
</dbReference>
<keyword evidence="9 17" id="KW-1133">Transmembrane helix</keyword>
<keyword evidence="10" id="KW-0238">DNA-binding</keyword>
<proteinExistence type="inferred from homology"/>
<evidence type="ECO:0000256" key="7">
    <source>
        <dbReference type="ARBA" id="ARBA00022829"/>
    </source>
</evidence>
<evidence type="ECO:0000256" key="6">
    <source>
        <dbReference type="ARBA" id="ARBA00022741"/>
    </source>
</evidence>
<keyword evidence="4 19" id="KW-0132">Cell division</keyword>
<comment type="subcellular location">
    <subcellularLocation>
        <location evidence="1">Cell membrane</location>
        <topology evidence="1">Multi-pass membrane protein</topology>
    </subcellularLocation>
</comment>
<dbReference type="Proteomes" id="UP000006890">
    <property type="component" value="Chromosome"/>
</dbReference>
<accession>E4QCP8</accession>
<keyword evidence="6 15" id="KW-0547">Nucleotide-binding</keyword>
<dbReference type="InterPro" id="IPR036390">
    <property type="entry name" value="WH_DNA-bd_sf"/>
</dbReference>
<dbReference type="KEGG" id="chd:Calhy_1750"/>
<evidence type="ECO:0000256" key="8">
    <source>
        <dbReference type="ARBA" id="ARBA00022840"/>
    </source>
</evidence>
<dbReference type="PROSITE" id="PS50901">
    <property type="entry name" value="FTSK"/>
    <property type="match status" value="1"/>
</dbReference>
<dbReference type="Pfam" id="PF17854">
    <property type="entry name" value="FtsK_alpha"/>
    <property type="match status" value="1"/>
</dbReference>
<keyword evidence="12" id="KW-0131">Cell cycle</keyword>
<evidence type="ECO:0000256" key="11">
    <source>
        <dbReference type="ARBA" id="ARBA00023136"/>
    </source>
</evidence>
<dbReference type="PANTHER" id="PTHR22683:SF41">
    <property type="entry name" value="DNA TRANSLOCASE FTSK"/>
    <property type="match status" value="1"/>
</dbReference>
<dbReference type="Pfam" id="PF01580">
    <property type="entry name" value="FtsK_SpoIIIE"/>
    <property type="match status" value="1"/>
</dbReference>
<dbReference type="HOGENOM" id="CLU_001981_9_6_9"/>
<dbReference type="Gene3D" id="3.30.980.40">
    <property type="match status" value="1"/>
</dbReference>
<evidence type="ECO:0000256" key="5">
    <source>
        <dbReference type="ARBA" id="ARBA00022692"/>
    </source>
</evidence>
<keyword evidence="20" id="KW-1185">Reference proteome</keyword>
<evidence type="ECO:0000256" key="9">
    <source>
        <dbReference type="ARBA" id="ARBA00022989"/>
    </source>
</evidence>
<dbReference type="GO" id="GO:0005524">
    <property type="term" value="F:ATP binding"/>
    <property type="evidence" value="ECO:0007669"/>
    <property type="project" value="UniProtKB-UniRule"/>
</dbReference>
<dbReference type="Gene3D" id="3.40.50.300">
    <property type="entry name" value="P-loop containing nucleotide triphosphate hydrolases"/>
    <property type="match status" value="1"/>
</dbReference>
<dbReference type="PANTHER" id="PTHR22683">
    <property type="entry name" value="SPORULATION PROTEIN RELATED"/>
    <property type="match status" value="1"/>
</dbReference>
<evidence type="ECO:0000256" key="3">
    <source>
        <dbReference type="ARBA" id="ARBA00022475"/>
    </source>
</evidence>
<feature type="transmembrane region" description="Helical" evidence="17">
    <location>
        <begin position="127"/>
        <end position="148"/>
    </location>
</feature>
<feature type="transmembrane region" description="Helical" evidence="17">
    <location>
        <begin position="185"/>
        <end position="211"/>
    </location>
</feature>
<dbReference type="InterPro" id="IPR025199">
    <property type="entry name" value="FtsK_4TM"/>
</dbReference>
<dbReference type="EMBL" id="CP002219">
    <property type="protein sequence ID" value="ADQ07465.1"/>
    <property type="molecule type" value="Genomic_DNA"/>
</dbReference>
<feature type="coiled-coil region" evidence="16">
    <location>
        <begin position="294"/>
        <end position="328"/>
    </location>
</feature>
<comment type="function">
    <text evidence="13">Essential cell division protein that coordinates cell division and chromosome segregation. The N-terminus is involved in assembly of the cell-division machinery. The C-terminus functions as a DNA motor that moves dsDNA in an ATP-dependent manner towards the dif recombination site, which is located within the replication terminus region. Required for activation of the Xer recombinase, allowing activation of chromosome unlinking by recombination.</text>
</comment>
<comment type="similarity">
    <text evidence="2">Belongs to the FtsK/SpoIIIE/SftA family.</text>
</comment>
<dbReference type="GO" id="GO:0007059">
    <property type="term" value="P:chromosome segregation"/>
    <property type="evidence" value="ECO:0007669"/>
    <property type="project" value="UniProtKB-KW"/>
</dbReference>
<evidence type="ECO:0000313" key="19">
    <source>
        <dbReference type="EMBL" id="ADQ07465.1"/>
    </source>
</evidence>
<dbReference type="GO" id="GO:0003677">
    <property type="term" value="F:DNA binding"/>
    <property type="evidence" value="ECO:0007669"/>
    <property type="project" value="UniProtKB-KW"/>
</dbReference>
<dbReference type="Pfam" id="PF09397">
    <property type="entry name" value="FtsK_gamma"/>
    <property type="match status" value="1"/>
</dbReference>
<evidence type="ECO:0000256" key="4">
    <source>
        <dbReference type="ARBA" id="ARBA00022618"/>
    </source>
</evidence>
<evidence type="ECO:0000256" key="16">
    <source>
        <dbReference type="SAM" id="Coils"/>
    </source>
</evidence>
<evidence type="ECO:0000256" key="13">
    <source>
        <dbReference type="ARBA" id="ARBA00024986"/>
    </source>
</evidence>
<gene>
    <name evidence="19" type="ordered locus">Calhy_1750</name>
</gene>
<keyword evidence="3" id="KW-1003">Cell membrane</keyword>
<dbReference type="InterPro" id="IPR002543">
    <property type="entry name" value="FtsK_dom"/>
</dbReference>
<dbReference type="SUPFAM" id="SSF52540">
    <property type="entry name" value="P-loop containing nucleoside triphosphate hydrolases"/>
    <property type="match status" value="1"/>
</dbReference>
<evidence type="ECO:0000256" key="14">
    <source>
        <dbReference type="ARBA" id="ARBA00025923"/>
    </source>
</evidence>
<keyword evidence="8 15" id="KW-0067">ATP-binding</keyword>
<comment type="subunit">
    <text evidence="14">Homohexamer. Forms a ring that surrounds DNA.</text>
</comment>
<reference evidence="19 20" key="2">
    <citation type="journal article" date="2011" name="J. Bacteriol.">
        <title>Complete genome sequences for the anaerobic, extremely thermophilic plant biomass-degrading bacteria Caldicellulosiruptor hydrothermalis, Caldicellulosiruptor kristjanssonii, Caldicellulosiruptor kronotskyensis, Caldicellulosiruptor owensenis, and Caldicellulosiruptor lactoaceticus.</title>
        <authorList>
            <person name="Blumer-Schuette S.E."/>
            <person name="Ozdemir I."/>
            <person name="Mistry D."/>
            <person name="Lucas S."/>
            <person name="Lapidus A."/>
            <person name="Cheng J.F."/>
            <person name="Goodwin L.A."/>
            <person name="Pitluck S."/>
            <person name="Land M.L."/>
            <person name="Hauser L.J."/>
            <person name="Woyke T."/>
            <person name="Mikhailova N."/>
            <person name="Pati A."/>
            <person name="Kyrpides N.C."/>
            <person name="Ivanova N."/>
            <person name="Detter J.C."/>
            <person name="Walston-Davenport K."/>
            <person name="Han S."/>
            <person name="Adams M.W."/>
            <person name="Kelly R.M."/>
        </authorList>
    </citation>
    <scope>NUCLEOTIDE SEQUENCE [LARGE SCALE GENOMIC DNA]</scope>
    <source>
        <strain evidence="20">DSM 18901 / VKM B-2411 / 108</strain>
    </source>
</reference>
<dbReference type="eggNOG" id="COG1674">
    <property type="taxonomic scope" value="Bacteria"/>
</dbReference>
<dbReference type="Gene3D" id="1.10.10.10">
    <property type="entry name" value="Winged helix-like DNA-binding domain superfamily/Winged helix DNA-binding domain"/>
    <property type="match status" value="1"/>
</dbReference>
<dbReference type="InterPro" id="IPR027417">
    <property type="entry name" value="P-loop_NTPase"/>
</dbReference>
<evidence type="ECO:0000256" key="15">
    <source>
        <dbReference type="PROSITE-ProRule" id="PRU00289"/>
    </source>
</evidence>
<evidence type="ECO:0000256" key="12">
    <source>
        <dbReference type="ARBA" id="ARBA00023306"/>
    </source>
</evidence>
<dbReference type="InterPro" id="IPR041027">
    <property type="entry name" value="FtsK_alpha"/>
</dbReference>
<reference key="1">
    <citation type="submission" date="2010-09" db="EMBL/GenBank/DDBJ databases">
        <title>Complete sequence of Caldicellulosiruptor hydrothermalis 108.</title>
        <authorList>
            <consortium name="US DOE Joint Genome Institute"/>
            <person name="Lucas S."/>
            <person name="Copeland A."/>
            <person name="Lapidus A."/>
            <person name="Cheng J.-F."/>
            <person name="Bruce D."/>
            <person name="Goodwin L."/>
            <person name="Pitluck S."/>
            <person name="Davenport K."/>
            <person name="Detter J.C."/>
            <person name="Han C."/>
            <person name="Tapia R."/>
            <person name="Land M."/>
            <person name="Hauser L."/>
            <person name="Chang Y.-J."/>
            <person name="Jeffries C."/>
            <person name="Kyrpides N."/>
            <person name="Ivanova N."/>
            <person name="Mikhailova N."/>
            <person name="Blumer-Schuette S.E."/>
            <person name="Kelly R.M."/>
            <person name="Woyke T."/>
        </authorList>
    </citation>
    <scope>NUCLEOTIDE SEQUENCE</scope>
    <source>
        <strain>108</strain>
    </source>
</reference>
<dbReference type="GO" id="GO:0005886">
    <property type="term" value="C:plasma membrane"/>
    <property type="evidence" value="ECO:0007669"/>
    <property type="project" value="UniProtKB-SubCell"/>
</dbReference>
<dbReference type="AlphaFoldDB" id="E4QCP8"/>
<dbReference type="InterPro" id="IPR050206">
    <property type="entry name" value="FtsK/SpoIIIE/SftA"/>
</dbReference>
<feature type="transmembrane region" description="Helical" evidence="17">
    <location>
        <begin position="52"/>
        <end position="76"/>
    </location>
</feature>
<feature type="domain" description="FtsK" evidence="18">
    <location>
        <begin position="424"/>
        <end position="614"/>
    </location>
</feature>
<name>E4QCP8_CALH1</name>
<dbReference type="SMART" id="SM00382">
    <property type="entry name" value="AAA"/>
    <property type="match status" value="1"/>
</dbReference>
<feature type="transmembrane region" description="Helical" evidence="17">
    <location>
        <begin position="96"/>
        <end position="115"/>
    </location>
</feature>
<keyword evidence="5 17" id="KW-0812">Transmembrane</keyword>
<evidence type="ECO:0000256" key="17">
    <source>
        <dbReference type="SAM" id="Phobius"/>
    </source>
</evidence>